<organism evidence="2 3">
    <name type="scientific">Paractinoplanes rhizophilus</name>
    <dbReference type="NCBI Taxonomy" id="1416877"/>
    <lineage>
        <taxon>Bacteria</taxon>
        <taxon>Bacillati</taxon>
        <taxon>Actinomycetota</taxon>
        <taxon>Actinomycetes</taxon>
        <taxon>Micromonosporales</taxon>
        <taxon>Micromonosporaceae</taxon>
        <taxon>Paractinoplanes</taxon>
    </lineage>
</organism>
<keyword evidence="3" id="KW-1185">Reference proteome</keyword>
<gene>
    <name evidence="2" type="ORF">ACFQS1_38330</name>
</gene>
<proteinExistence type="predicted"/>
<name>A0ABW2I4M3_9ACTN</name>
<comment type="caution">
    <text evidence="2">The sequence shown here is derived from an EMBL/GenBank/DDBJ whole genome shotgun (WGS) entry which is preliminary data.</text>
</comment>
<reference evidence="3" key="1">
    <citation type="journal article" date="2019" name="Int. J. Syst. Evol. Microbiol.">
        <title>The Global Catalogue of Microorganisms (GCM) 10K type strain sequencing project: providing services to taxonomists for standard genome sequencing and annotation.</title>
        <authorList>
            <consortium name="The Broad Institute Genomics Platform"/>
            <consortium name="The Broad Institute Genome Sequencing Center for Infectious Disease"/>
            <person name="Wu L."/>
            <person name="Ma J."/>
        </authorList>
    </citation>
    <scope>NUCLEOTIDE SEQUENCE [LARGE SCALE GENOMIC DNA]</scope>
    <source>
        <strain evidence="3">XZYJT-10</strain>
    </source>
</reference>
<dbReference type="EMBL" id="JBHTBJ010000062">
    <property type="protein sequence ID" value="MFC7279850.1"/>
    <property type="molecule type" value="Genomic_DNA"/>
</dbReference>
<evidence type="ECO:0000313" key="3">
    <source>
        <dbReference type="Proteomes" id="UP001596548"/>
    </source>
</evidence>
<evidence type="ECO:0000313" key="2">
    <source>
        <dbReference type="EMBL" id="MFC7279850.1"/>
    </source>
</evidence>
<dbReference type="RefSeq" id="WP_378977573.1">
    <property type="nucleotide sequence ID" value="NZ_JBHTBJ010000062.1"/>
</dbReference>
<evidence type="ECO:0000256" key="1">
    <source>
        <dbReference type="SAM" id="MobiDB-lite"/>
    </source>
</evidence>
<dbReference type="Proteomes" id="UP001596548">
    <property type="component" value="Unassembled WGS sequence"/>
</dbReference>
<feature type="region of interest" description="Disordered" evidence="1">
    <location>
        <begin position="1"/>
        <end position="25"/>
    </location>
</feature>
<sequence>MRTLAGDARTLPRPKRAAASNQFAATNRFDARQLLEQTIAEGPKPPAP</sequence>
<protein>
    <submittedName>
        <fullName evidence="2">Uncharacterized protein</fullName>
    </submittedName>
</protein>
<accession>A0ABW2I4M3</accession>